<keyword evidence="5" id="KW-0378">Hydrolase</keyword>
<dbReference type="GO" id="GO:0005737">
    <property type="term" value="C:cytoplasm"/>
    <property type="evidence" value="ECO:0007669"/>
    <property type="project" value="TreeGrafter"/>
</dbReference>
<evidence type="ECO:0000259" key="7">
    <source>
        <dbReference type="Pfam" id="PF00884"/>
    </source>
</evidence>
<dbReference type="InterPro" id="IPR024607">
    <property type="entry name" value="Sulfatase_CS"/>
</dbReference>
<comment type="cofactor">
    <cofactor evidence="1">
        <name>Ca(2+)</name>
        <dbReference type="ChEBI" id="CHEBI:29108"/>
    </cofactor>
</comment>
<evidence type="ECO:0000256" key="2">
    <source>
        <dbReference type="ARBA" id="ARBA00008779"/>
    </source>
</evidence>
<evidence type="ECO:0000313" key="9">
    <source>
        <dbReference type="Proteomes" id="UP000015102"/>
    </source>
</evidence>
<dbReference type="InterPro" id="IPR000917">
    <property type="entry name" value="Sulfatase_N"/>
</dbReference>
<evidence type="ECO:0000256" key="1">
    <source>
        <dbReference type="ARBA" id="ARBA00001913"/>
    </source>
</evidence>
<dbReference type="InterPro" id="IPR035874">
    <property type="entry name" value="IDS"/>
</dbReference>
<dbReference type="EMBL" id="CAQQ02037120">
    <property type="status" value="NOT_ANNOTATED_CDS"/>
    <property type="molecule type" value="Genomic_DNA"/>
</dbReference>
<sequence>MVASVIEVFAKVKRTSNLSSKFQMNRSTLAKLFLVFAVFSLKITPTPSKKLNVLFVMFDDFRPAISGYGDKLSKTPNLDWFMQKSFHFTNAYSQQSLCAPSRNSLLTGRRPDSTHLYDFYNYWRNFPEVGNFTTLPEYFKNHDYLTHSVGKIFHPGISSNFSDDFPYICPDGTGYLRKNLICPVKLKTQPMKTLPDIESAKEAVRFLSKPKEKPFFLSVGFFKPHIPFRFPKYFLNKFNKDDFKNYTQDIFKPLDMPHVAWNPYMDIRKRDDFKNLNISFPYGPVPEYQRISIRQAYYASVSYVDDLFGYIMKNVNFNDTIVLATSDHGWSLGEHAEWAKYSNFDVALKVPLIVYSPEFKLDSPKKVENIVELLDIFPTLADLAHLSPLKKCTRKAEKTCGEGNSLYSLLQSGNSKYAKNFALSQFPRPSEFPKRESDKPRLKHIKIMGYSIRTTYFRYTLWIKFNHKSFTKDWNYVYGEEMYDHRADKDEEHNLVGNRKISILELSLGES</sequence>
<dbReference type="InterPro" id="IPR017850">
    <property type="entry name" value="Alkaline_phosphatase_core_sf"/>
</dbReference>
<dbReference type="AlphaFoldDB" id="T1GH89"/>
<accession>T1GH89</accession>
<dbReference type="SUPFAM" id="SSF53649">
    <property type="entry name" value="Alkaline phosphatase-like"/>
    <property type="match status" value="1"/>
</dbReference>
<dbReference type="EnsemblMetazoa" id="MESCA002779-RA">
    <property type="protein sequence ID" value="MESCA002779-PA"/>
    <property type="gene ID" value="MESCA002779"/>
</dbReference>
<feature type="domain" description="Sulfatase N-terminal" evidence="7">
    <location>
        <begin position="52"/>
        <end position="385"/>
    </location>
</feature>
<dbReference type="PANTHER" id="PTHR45953">
    <property type="entry name" value="IDURONATE 2-SULFATASE"/>
    <property type="match status" value="1"/>
</dbReference>
<proteinExistence type="inferred from homology"/>
<keyword evidence="9" id="KW-1185">Reference proteome</keyword>
<dbReference type="GO" id="GO:0046872">
    <property type="term" value="F:metal ion binding"/>
    <property type="evidence" value="ECO:0007669"/>
    <property type="project" value="UniProtKB-KW"/>
</dbReference>
<dbReference type="PANTHER" id="PTHR45953:SF1">
    <property type="entry name" value="IDURONATE 2-SULFATASE"/>
    <property type="match status" value="1"/>
</dbReference>
<reference evidence="8" key="2">
    <citation type="submission" date="2015-06" db="UniProtKB">
        <authorList>
            <consortium name="EnsemblMetazoa"/>
        </authorList>
    </citation>
    <scope>IDENTIFICATION</scope>
</reference>
<keyword evidence="3" id="KW-0479">Metal-binding</keyword>
<dbReference type="GO" id="GO:0004423">
    <property type="term" value="F:iduronate-2-sulfatase activity"/>
    <property type="evidence" value="ECO:0007669"/>
    <property type="project" value="InterPro"/>
</dbReference>
<keyword evidence="6" id="KW-0106">Calcium</keyword>
<dbReference type="PROSITE" id="PS00523">
    <property type="entry name" value="SULFATASE_1"/>
    <property type="match status" value="1"/>
</dbReference>
<dbReference type="CDD" id="cd16030">
    <property type="entry name" value="iduronate-2-sulfatase"/>
    <property type="match status" value="1"/>
</dbReference>
<evidence type="ECO:0000313" key="8">
    <source>
        <dbReference type="EnsemblMetazoa" id="MESCA002779-PA"/>
    </source>
</evidence>
<dbReference type="Proteomes" id="UP000015102">
    <property type="component" value="Unassembled WGS sequence"/>
</dbReference>
<dbReference type="EMBL" id="CAQQ02037121">
    <property type="status" value="NOT_ANNOTATED_CDS"/>
    <property type="molecule type" value="Genomic_DNA"/>
</dbReference>
<protein>
    <recommendedName>
        <fullName evidence="7">Sulfatase N-terminal domain-containing protein</fullName>
    </recommendedName>
</protein>
<evidence type="ECO:0000256" key="4">
    <source>
        <dbReference type="ARBA" id="ARBA00022729"/>
    </source>
</evidence>
<dbReference type="OMA" id="HVFTRAY"/>
<keyword evidence="4" id="KW-0732">Signal</keyword>
<organism evidence="8 9">
    <name type="scientific">Megaselia scalaris</name>
    <name type="common">Humpbacked fly</name>
    <name type="synonym">Phora scalaris</name>
    <dbReference type="NCBI Taxonomy" id="36166"/>
    <lineage>
        <taxon>Eukaryota</taxon>
        <taxon>Metazoa</taxon>
        <taxon>Ecdysozoa</taxon>
        <taxon>Arthropoda</taxon>
        <taxon>Hexapoda</taxon>
        <taxon>Insecta</taxon>
        <taxon>Pterygota</taxon>
        <taxon>Neoptera</taxon>
        <taxon>Endopterygota</taxon>
        <taxon>Diptera</taxon>
        <taxon>Brachycera</taxon>
        <taxon>Muscomorpha</taxon>
        <taxon>Platypezoidea</taxon>
        <taxon>Phoridae</taxon>
        <taxon>Megaseliini</taxon>
        <taxon>Megaselia</taxon>
    </lineage>
</organism>
<reference evidence="9" key="1">
    <citation type="submission" date="2013-02" db="EMBL/GenBank/DDBJ databases">
        <authorList>
            <person name="Hughes D."/>
        </authorList>
    </citation>
    <scope>NUCLEOTIDE SEQUENCE</scope>
    <source>
        <strain>Durham</strain>
        <strain evidence="9">NC isolate 2 -- Noor lab</strain>
    </source>
</reference>
<dbReference type="EMBL" id="CAQQ02037119">
    <property type="status" value="NOT_ANNOTATED_CDS"/>
    <property type="molecule type" value="Genomic_DNA"/>
</dbReference>
<name>T1GH89_MEGSC</name>
<evidence type="ECO:0000256" key="3">
    <source>
        <dbReference type="ARBA" id="ARBA00022723"/>
    </source>
</evidence>
<comment type="similarity">
    <text evidence="2">Belongs to the sulfatase family.</text>
</comment>
<evidence type="ECO:0000256" key="6">
    <source>
        <dbReference type="ARBA" id="ARBA00022837"/>
    </source>
</evidence>
<dbReference type="Gene3D" id="3.40.720.10">
    <property type="entry name" value="Alkaline Phosphatase, subunit A"/>
    <property type="match status" value="1"/>
</dbReference>
<dbReference type="Pfam" id="PF00884">
    <property type="entry name" value="Sulfatase"/>
    <property type="match status" value="1"/>
</dbReference>
<dbReference type="STRING" id="36166.T1GH89"/>
<evidence type="ECO:0000256" key="5">
    <source>
        <dbReference type="ARBA" id="ARBA00022801"/>
    </source>
</evidence>
<dbReference type="HOGENOM" id="CLU_006332_9_0_1"/>